<dbReference type="RefSeq" id="WP_203990778.1">
    <property type="nucleotide sequence ID" value="NZ_BOPG01000012.1"/>
</dbReference>
<evidence type="ECO:0000313" key="2">
    <source>
        <dbReference type="EMBL" id="GIJ54917.1"/>
    </source>
</evidence>
<comment type="caution">
    <text evidence="2">The sequence shown here is derived from an EMBL/GenBank/DDBJ whole genome shotgun (WGS) entry which is preliminary data.</text>
</comment>
<protein>
    <submittedName>
        <fullName evidence="2">Uncharacterized protein</fullName>
    </submittedName>
</protein>
<reference evidence="2" key="1">
    <citation type="submission" date="2021-01" db="EMBL/GenBank/DDBJ databases">
        <title>Whole genome shotgun sequence of Virgisporangium aurantiacum NBRC 16421.</title>
        <authorList>
            <person name="Komaki H."/>
            <person name="Tamura T."/>
        </authorList>
    </citation>
    <scope>NUCLEOTIDE SEQUENCE</scope>
    <source>
        <strain evidence="2">NBRC 16421</strain>
    </source>
</reference>
<dbReference type="AlphaFoldDB" id="A0A8J3Z1P6"/>
<keyword evidence="3" id="KW-1185">Reference proteome</keyword>
<evidence type="ECO:0000313" key="3">
    <source>
        <dbReference type="Proteomes" id="UP000612585"/>
    </source>
</evidence>
<feature type="signal peptide" evidence="1">
    <location>
        <begin position="1"/>
        <end position="28"/>
    </location>
</feature>
<proteinExistence type="predicted"/>
<evidence type="ECO:0000256" key="1">
    <source>
        <dbReference type="SAM" id="SignalP"/>
    </source>
</evidence>
<name>A0A8J3Z1P6_9ACTN</name>
<keyword evidence="1" id="KW-0732">Signal</keyword>
<organism evidence="2 3">
    <name type="scientific">Virgisporangium aurantiacum</name>
    <dbReference type="NCBI Taxonomy" id="175570"/>
    <lineage>
        <taxon>Bacteria</taxon>
        <taxon>Bacillati</taxon>
        <taxon>Actinomycetota</taxon>
        <taxon>Actinomycetes</taxon>
        <taxon>Micromonosporales</taxon>
        <taxon>Micromonosporaceae</taxon>
        <taxon>Virgisporangium</taxon>
    </lineage>
</organism>
<gene>
    <name evidence="2" type="ORF">Vau01_024330</name>
</gene>
<sequence>MRLSRIAAAAVALAAGGAALLPATAANADTPDLGLVVPLLSPMLPGQSGWVGTMWAAADDICGLKVTASGANVTVTYPGNTATFASLSKADTLKAGAMDYTAFKLSVPTTAPIALIPMQLTATYTEVADGATTCVGTKKTVTANATLPVVAPIGDAVVQKTSSVTLTRTAPAWTQISYLGRKSGVTNFRVTVTAPAGMTVVYPADGTSSGLNGGPVLGVGVEDYAAVRLDATALKAGTYTATVKATWDGGSSTDDLKIVVA</sequence>
<accession>A0A8J3Z1P6</accession>
<feature type="chain" id="PRO_5035309002" evidence="1">
    <location>
        <begin position="29"/>
        <end position="261"/>
    </location>
</feature>
<dbReference type="Proteomes" id="UP000612585">
    <property type="component" value="Unassembled WGS sequence"/>
</dbReference>
<dbReference type="EMBL" id="BOPG01000012">
    <property type="protein sequence ID" value="GIJ54917.1"/>
    <property type="molecule type" value="Genomic_DNA"/>
</dbReference>